<evidence type="ECO:0000313" key="3">
    <source>
        <dbReference type="Proteomes" id="UP000054703"/>
    </source>
</evidence>
<name>A0A0W0YIT2_9GAMM</name>
<sequence>MKKILILFSLCCSVNLLAATINSTIKQTNSPVKNNTNGYVLHDTLIKELPSKINGVKYNLYISLPKDYASNNKTYPIIYLLDADYSFAFSETN</sequence>
<keyword evidence="3" id="KW-1185">Reference proteome</keyword>
<dbReference type="InterPro" id="IPR029058">
    <property type="entry name" value="AB_hydrolase_fold"/>
</dbReference>
<dbReference type="AlphaFoldDB" id="A0A0W0YIT2"/>
<dbReference type="PATRIC" id="fig|45074.5.peg.3117"/>
<evidence type="ECO:0000313" key="2">
    <source>
        <dbReference type="EMBL" id="KTD56743.1"/>
    </source>
</evidence>
<keyword evidence="1" id="KW-0732">Signal</keyword>
<evidence type="ECO:0000256" key="1">
    <source>
        <dbReference type="SAM" id="SignalP"/>
    </source>
</evidence>
<feature type="chain" id="PRO_5006917675" evidence="1">
    <location>
        <begin position="19"/>
        <end position="93"/>
    </location>
</feature>
<accession>A0A0W0YIT2</accession>
<organism evidence="2 3">
    <name type="scientific">Legionella santicrucis</name>
    <dbReference type="NCBI Taxonomy" id="45074"/>
    <lineage>
        <taxon>Bacteria</taxon>
        <taxon>Pseudomonadati</taxon>
        <taxon>Pseudomonadota</taxon>
        <taxon>Gammaproteobacteria</taxon>
        <taxon>Legionellales</taxon>
        <taxon>Legionellaceae</taxon>
        <taxon>Legionella</taxon>
    </lineage>
</organism>
<dbReference type="Gene3D" id="3.40.50.1820">
    <property type="entry name" value="alpha/beta hydrolase"/>
    <property type="match status" value="1"/>
</dbReference>
<dbReference type="SUPFAM" id="SSF53474">
    <property type="entry name" value="alpha/beta-Hydrolases"/>
    <property type="match status" value="1"/>
</dbReference>
<dbReference type="EMBL" id="LNYU01000081">
    <property type="protein sequence ID" value="KTD56743.1"/>
    <property type="molecule type" value="Genomic_DNA"/>
</dbReference>
<protein>
    <submittedName>
        <fullName evidence="2">Uncharacterized protein</fullName>
    </submittedName>
</protein>
<dbReference type="STRING" id="45074.Lsan_2903"/>
<proteinExistence type="predicted"/>
<dbReference type="Proteomes" id="UP000054703">
    <property type="component" value="Unassembled WGS sequence"/>
</dbReference>
<comment type="caution">
    <text evidence="2">The sequence shown here is derived from an EMBL/GenBank/DDBJ whole genome shotgun (WGS) entry which is preliminary data.</text>
</comment>
<dbReference type="RefSeq" id="WP_237762147.1">
    <property type="nucleotide sequence ID" value="NZ_CAAAIH010000044.1"/>
</dbReference>
<feature type="signal peptide" evidence="1">
    <location>
        <begin position="1"/>
        <end position="18"/>
    </location>
</feature>
<gene>
    <name evidence="2" type="ORF">Lsan_2903</name>
</gene>
<reference evidence="2 3" key="1">
    <citation type="submission" date="2015-11" db="EMBL/GenBank/DDBJ databases">
        <title>Genomic analysis of 38 Legionella species identifies large and diverse effector repertoires.</title>
        <authorList>
            <person name="Burstein D."/>
            <person name="Amaro F."/>
            <person name="Zusman T."/>
            <person name="Lifshitz Z."/>
            <person name="Cohen O."/>
            <person name="Gilbert J.A."/>
            <person name="Pupko T."/>
            <person name="Shuman H.A."/>
            <person name="Segal G."/>
        </authorList>
    </citation>
    <scope>NUCLEOTIDE SEQUENCE [LARGE SCALE GENOMIC DNA]</scope>
    <source>
        <strain evidence="2 3">SC-63-C7</strain>
    </source>
</reference>